<sequence length="61" mass="7044">MLVDWIWWPCDGVMGSDGFIGGLYVRVRIVRMSVVVVRHGDECDFYLAKRVCLIYGSYQGR</sequence>
<accession>A0A6A4PPP1</accession>
<reference evidence="3" key="1">
    <citation type="journal article" date="2020" name="Nat. Commun.">
        <title>Genome sequence of the cluster root forming white lupin.</title>
        <authorList>
            <person name="Hufnagel B."/>
            <person name="Marques A."/>
            <person name="Soriano A."/>
            <person name="Marques L."/>
            <person name="Divol F."/>
            <person name="Doumas P."/>
            <person name="Sallet E."/>
            <person name="Mancinotti D."/>
            <person name="Carrere S."/>
            <person name="Marande W."/>
            <person name="Arribat S."/>
            <person name="Keller J."/>
            <person name="Huneau C."/>
            <person name="Blein T."/>
            <person name="Aime D."/>
            <person name="Laguerre M."/>
            <person name="Taylor J."/>
            <person name="Schubert V."/>
            <person name="Nelson M."/>
            <person name="Geu-Flores F."/>
            <person name="Crespi M."/>
            <person name="Gallardo-Guerrero K."/>
            <person name="Delaux P.-M."/>
            <person name="Salse J."/>
            <person name="Berges H."/>
            <person name="Guyot R."/>
            <person name="Gouzy J."/>
            <person name="Peret B."/>
        </authorList>
    </citation>
    <scope>NUCLEOTIDE SEQUENCE [LARGE SCALE GENOMIC DNA]</scope>
    <source>
        <strain evidence="3">cv. Amiga</strain>
    </source>
</reference>
<evidence type="ECO:0000313" key="3">
    <source>
        <dbReference type="Proteomes" id="UP000447434"/>
    </source>
</evidence>
<gene>
    <name evidence="2" type="ORF">Lalb_Chr12g0210721</name>
</gene>
<proteinExistence type="predicted"/>
<organism evidence="2 3">
    <name type="scientific">Lupinus albus</name>
    <name type="common">White lupine</name>
    <name type="synonym">Lupinus termis</name>
    <dbReference type="NCBI Taxonomy" id="3870"/>
    <lineage>
        <taxon>Eukaryota</taxon>
        <taxon>Viridiplantae</taxon>
        <taxon>Streptophyta</taxon>
        <taxon>Embryophyta</taxon>
        <taxon>Tracheophyta</taxon>
        <taxon>Spermatophyta</taxon>
        <taxon>Magnoliopsida</taxon>
        <taxon>eudicotyledons</taxon>
        <taxon>Gunneridae</taxon>
        <taxon>Pentapetalae</taxon>
        <taxon>rosids</taxon>
        <taxon>fabids</taxon>
        <taxon>Fabales</taxon>
        <taxon>Fabaceae</taxon>
        <taxon>Papilionoideae</taxon>
        <taxon>50 kb inversion clade</taxon>
        <taxon>genistoids sensu lato</taxon>
        <taxon>core genistoids</taxon>
        <taxon>Genisteae</taxon>
        <taxon>Lupinus</taxon>
    </lineage>
</organism>
<dbReference type="AlphaFoldDB" id="A0A6A4PPP1"/>
<keyword evidence="1" id="KW-0812">Transmembrane</keyword>
<keyword evidence="3" id="KW-1185">Reference proteome</keyword>
<evidence type="ECO:0000256" key="1">
    <source>
        <dbReference type="SAM" id="Phobius"/>
    </source>
</evidence>
<comment type="caution">
    <text evidence="2">The sequence shown here is derived from an EMBL/GenBank/DDBJ whole genome shotgun (WGS) entry which is preliminary data.</text>
</comment>
<protein>
    <submittedName>
        <fullName evidence="2">Uncharacterized protein</fullName>
    </submittedName>
</protein>
<name>A0A6A4PPP1_LUPAL</name>
<dbReference type="Proteomes" id="UP000447434">
    <property type="component" value="Chromosome 12"/>
</dbReference>
<dbReference type="EMBL" id="WOCE01000012">
    <property type="protein sequence ID" value="KAE9603460.1"/>
    <property type="molecule type" value="Genomic_DNA"/>
</dbReference>
<feature type="transmembrane region" description="Helical" evidence="1">
    <location>
        <begin position="6"/>
        <end position="25"/>
    </location>
</feature>
<keyword evidence="1" id="KW-1133">Transmembrane helix</keyword>
<evidence type="ECO:0000313" key="2">
    <source>
        <dbReference type="EMBL" id="KAE9603460.1"/>
    </source>
</evidence>
<keyword evidence="1" id="KW-0472">Membrane</keyword>